<accession>A0A6J4KHT7</accession>
<dbReference type="PANTHER" id="PTHR34139">
    <property type="entry name" value="UPF0331 PROTEIN MJ0127"/>
    <property type="match status" value="1"/>
</dbReference>
<keyword evidence="2" id="KW-1277">Toxin-antitoxin system</keyword>
<sequence>MLQAIDRKFAFTQNASASTFSEDAMMHYACLKQLEIIGEASNHLSPGLKSNHPLLEWRKITAFRNFSIHQYFDVNIEIVWSIINDDLPELRTGLQQILDSLPDENP</sequence>
<dbReference type="InterPro" id="IPR037038">
    <property type="entry name" value="HepT-like_sf"/>
</dbReference>
<organism evidence="7">
    <name type="scientific">uncultured Cytophagales bacterium</name>
    <dbReference type="NCBI Taxonomy" id="158755"/>
    <lineage>
        <taxon>Bacteria</taxon>
        <taxon>Pseudomonadati</taxon>
        <taxon>Bacteroidota</taxon>
        <taxon>Sphingobacteriia</taxon>
        <taxon>Sphingobacteriales</taxon>
        <taxon>environmental samples</taxon>
    </lineage>
</organism>
<keyword evidence="3" id="KW-0540">Nuclease</keyword>
<evidence type="ECO:0000256" key="4">
    <source>
        <dbReference type="ARBA" id="ARBA00022741"/>
    </source>
</evidence>
<dbReference type="EMBL" id="CADCTQ010000479">
    <property type="protein sequence ID" value="CAA9305463.1"/>
    <property type="molecule type" value="Genomic_DNA"/>
</dbReference>
<keyword evidence="1" id="KW-0597">Phosphoprotein</keyword>
<reference evidence="7" key="1">
    <citation type="submission" date="2020-02" db="EMBL/GenBank/DDBJ databases">
        <authorList>
            <person name="Meier V. D."/>
        </authorList>
    </citation>
    <scope>NUCLEOTIDE SEQUENCE</scope>
    <source>
        <strain evidence="7">AVDCRST_MAG56</strain>
    </source>
</reference>
<protein>
    <recommendedName>
        <fullName evidence="8">DUF86 domain-containing protein</fullName>
    </recommendedName>
</protein>
<dbReference type="PANTHER" id="PTHR34139:SF1">
    <property type="entry name" value="RNASE MJ1380-RELATED"/>
    <property type="match status" value="1"/>
</dbReference>
<proteinExistence type="inferred from homology"/>
<dbReference type="Pfam" id="PF01934">
    <property type="entry name" value="HepT-like"/>
    <property type="match status" value="1"/>
</dbReference>
<dbReference type="Gene3D" id="1.20.120.580">
    <property type="entry name" value="bsu32300-like"/>
    <property type="match status" value="1"/>
</dbReference>
<dbReference type="GO" id="GO:0016787">
    <property type="term" value="F:hydrolase activity"/>
    <property type="evidence" value="ECO:0007669"/>
    <property type="project" value="UniProtKB-KW"/>
</dbReference>
<evidence type="ECO:0000256" key="6">
    <source>
        <dbReference type="ARBA" id="ARBA00024207"/>
    </source>
</evidence>
<dbReference type="AlphaFoldDB" id="A0A6J4KHT7"/>
<evidence type="ECO:0000256" key="5">
    <source>
        <dbReference type="ARBA" id="ARBA00022801"/>
    </source>
</evidence>
<evidence type="ECO:0008006" key="8">
    <source>
        <dbReference type="Google" id="ProtNLM"/>
    </source>
</evidence>
<keyword evidence="4" id="KW-0547">Nucleotide-binding</keyword>
<name>A0A6J4KHT7_9SPHI</name>
<gene>
    <name evidence="7" type="ORF">AVDCRST_MAG56-6467</name>
</gene>
<dbReference type="GO" id="GO:0000166">
    <property type="term" value="F:nucleotide binding"/>
    <property type="evidence" value="ECO:0007669"/>
    <property type="project" value="UniProtKB-KW"/>
</dbReference>
<dbReference type="GO" id="GO:0004540">
    <property type="term" value="F:RNA nuclease activity"/>
    <property type="evidence" value="ECO:0007669"/>
    <property type="project" value="InterPro"/>
</dbReference>
<dbReference type="InterPro" id="IPR008201">
    <property type="entry name" value="HepT-like"/>
</dbReference>
<evidence type="ECO:0000256" key="3">
    <source>
        <dbReference type="ARBA" id="ARBA00022722"/>
    </source>
</evidence>
<evidence type="ECO:0000256" key="2">
    <source>
        <dbReference type="ARBA" id="ARBA00022649"/>
    </source>
</evidence>
<comment type="similarity">
    <text evidence="6">Belongs to the HepT RNase toxin family.</text>
</comment>
<dbReference type="InterPro" id="IPR051813">
    <property type="entry name" value="HepT_RNase_toxin"/>
</dbReference>
<evidence type="ECO:0000313" key="7">
    <source>
        <dbReference type="EMBL" id="CAA9305463.1"/>
    </source>
</evidence>
<dbReference type="GO" id="GO:0110001">
    <property type="term" value="C:toxin-antitoxin complex"/>
    <property type="evidence" value="ECO:0007669"/>
    <property type="project" value="InterPro"/>
</dbReference>
<evidence type="ECO:0000256" key="1">
    <source>
        <dbReference type="ARBA" id="ARBA00022553"/>
    </source>
</evidence>
<keyword evidence="5" id="KW-0378">Hydrolase</keyword>